<accession>A0ACC2WMT5</accession>
<name>A0ACC2WMT5_9TREE</name>
<organism evidence="1 2">
    <name type="scientific">Naganishia adeliensis</name>
    <dbReference type="NCBI Taxonomy" id="92952"/>
    <lineage>
        <taxon>Eukaryota</taxon>
        <taxon>Fungi</taxon>
        <taxon>Dikarya</taxon>
        <taxon>Basidiomycota</taxon>
        <taxon>Agaricomycotina</taxon>
        <taxon>Tremellomycetes</taxon>
        <taxon>Filobasidiales</taxon>
        <taxon>Filobasidiaceae</taxon>
        <taxon>Naganishia</taxon>
    </lineage>
</organism>
<dbReference type="Proteomes" id="UP001230649">
    <property type="component" value="Unassembled WGS sequence"/>
</dbReference>
<evidence type="ECO:0000313" key="1">
    <source>
        <dbReference type="EMBL" id="KAJ9112783.1"/>
    </source>
</evidence>
<sequence length="326" mass="36259">MSRIFKRALASVSEAAASSAPSANRPASAASALANSRVSTQPRAVRERQSTYLAATDKANGEGTTSLTPSQEIRFQTLRAEGKFSGDEASARLEFIRNHDAWRSRVRGHRQVLNEPTLEAATESTESPDTLSSPAKIHSFSDATAVPPVESLAAQRIYLPNIQIRLMRNHTPPREAYDTSIATFRIPPSMTKNDLPRVGTQGSLQRIKGSEKTYKRAVVGLLEPFHYPDDVAELDALIDSPATDAEAELRRSRAIEGKKKREEWMSAQFMSDLQVSQRKRSMMKLAKGWRWRGQTHDNSGNIVREIMKRRQERENAIADVVKGFSA</sequence>
<evidence type="ECO:0000313" key="2">
    <source>
        <dbReference type="Proteomes" id="UP001230649"/>
    </source>
</evidence>
<protein>
    <submittedName>
        <fullName evidence="1">Uncharacterized protein</fullName>
    </submittedName>
</protein>
<gene>
    <name evidence="1" type="ORF">QFC20_002110</name>
</gene>
<comment type="caution">
    <text evidence="1">The sequence shown here is derived from an EMBL/GenBank/DDBJ whole genome shotgun (WGS) entry which is preliminary data.</text>
</comment>
<keyword evidence="2" id="KW-1185">Reference proteome</keyword>
<reference evidence="1" key="1">
    <citation type="submission" date="2023-04" db="EMBL/GenBank/DDBJ databases">
        <title>Draft Genome sequencing of Naganishia species isolated from polar environments using Oxford Nanopore Technology.</title>
        <authorList>
            <person name="Leo P."/>
            <person name="Venkateswaran K."/>
        </authorList>
    </citation>
    <scope>NUCLEOTIDE SEQUENCE</scope>
    <source>
        <strain evidence="1">MNA-CCFEE 5262</strain>
    </source>
</reference>
<dbReference type="EMBL" id="JASBWS010000014">
    <property type="protein sequence ID" value="KAJ9112783.1"/>
    <property type="molecule type" value="Genomic_DNA"/>
</dbReference>
<proteinExistence type="predicted"/>